<feature type="domain" description="PPPDE" evidence="11">
    <location>
        <begin position="4"/>
        <end position="147"/>
    </location>
</feature>
<comment type="similarity">
    <text evidence="3">Belongs to the DeSI family.</text>
</comment>
<keyword evidence="13" id="KW-1185">Reference proteome</keyword>
<dbReference type="Proteomes" id="UP000195570">
    <property type="component" value="Unassembled WGS sequence"/>
</dbReference>
<comment type="similarity">
    <text evidence="2">Belongs to the glycosyl hydrolase 85 family.</text>
</comment>
<dbReference type="Gene3D" id="1.20.58.2190">
    <property type="match status" value="1"/>
</dbReference>
<dbReference type="VEuPathDB" id="TriTrypDB:TEOVI_000140700"/>
<keyword evidence="7 12" id="KW-0378">Hydrolase</keyword>
<evidence type="ECO:0000256" key="7">
    <source>
        <dbReference type="ARBA" id="ARBA00022801"/>
    </source>
</evidence>
<name>A0A1G4ICT4_TRYEQ</name>
<dbReference type="Pfam" id="PF03644">
    <property type="entry name" value="Glyco_hydro_85"/>
    <property type="match status" value="1"/>
</dbReference>
<dbReference type="EC" id="3.2.1.96" evidence="4"/>
<dbReference type="Gene3D" id="3.20.20.80">
    <property type="entry name" value="Glycosidases"/>
    <property type="match status" value="1"/>
</dbReference>
<comment type="subcellular location">
    <subcellularLocation>
        <location evidence="1">Cytoplasm</location>
        <location evidence="1">Cytosol</location>
    </subcellularLocation>
</comment>
<dbReference type="PROSITE" id="PS51858">
    <property type="entry name" value="PPPDE"/>
    <property type="match status" value="1"/>
</dbReference>
<protein>
    <recommendedName>
        <fullName evidence="4">mannosyl-glycoprotein endo-beta-N-acetylglucosaminidase</fullName>
        <ecNumber evidence="4">3.2.1.96</ecNumber>
    </recommendedName>
</protein>
<dbReference type="GO" id="GO:0005829">
    <property type="term" value="C:cytosol"/>
    <property type="evidence" value="ECO:0007669"/>
    <property type="project" value="UniProtKB-SubCell"/>
</dbReference>
<dbReference type="GeneID" id="92375347"/>
<dbReference type="InterPro" id="IPR008580">
    <property type="entry name" value="PPPDE_dom"/>
</dbReference>
<dbReference type="InterPro" id="IPR018997">
    <property type="entry name" value="PUB_domain"/>
</dbReference>
<dbReference type="GO" id="GO:0006508">
    <property type="term" value="P:proteolysis"/>
    <property type="evidence" value="ECO:0007669"/>
    <property type="project" value="UniProtKB-KW"/>
</dbReference>
<dbReference type="FunFam" id="3.20.20.80:FF:000043">
    <property type="entry name" value="cytosolic endo-beta-N-acetylglucosaminidase"/>
    <property type="match status" value="1"/>
</dbReference>
<dbReference type="SMART" id="SM01179">
    <property type="entry name" value="DUF862"/>
    <property type="match status" value="1"/>
</dbReference>
<dbReference type="SUPFAM" id="SSF143503">
    <property type="entry name" value="PUG domain-like"/>
    <property type="match status" value="1"/>
</dbReference>
<reference evidence="12" key="1">
    <citation type="submission" date="2016-09" db="EMBL/GenBank/DDBJ databases">
        <authorList>
            <person name="Hebert L."/>
            <person name="Moumen B."/>
        </authorList>
    </citation>
    <scope>NUCLEOTIDE SEQUENCE [LARGE SCALE GENOMIC DNA]</scope>
    <source>
        <strain evidence="12">OVI</strain>
    </source>
</reference>
<dbReference type="CDD" id="cd09212">
    <property type="entry name" value="PUB"/>
    <property type="match status" value="1"/>
</dbReference>
<dbReference type="Pfam" id="PF05903">
    <property type="entry name" value="Peptidase_C97"/>
    <property type="match status" value="1"/>
</dbReference>
<dbReference type="InterPro" id="IPR036339">
    <property type="entry name" value="PUB-like_dom_sf"/>
</dbReference>
<gene>
    <name evidence="12" type="ORF">TEOVI_000140700</name>
</gene>
<sequence>MATSLVQLYCYDLSGGMAESMSLMLIGRHLEAIWHTGIVVYGKEYYFDGGVGIVHSSPGGSHFGTPKRVETLGTTTKGEGEFLEWVKQRRLDTFGPTHYNLLNRNCNHFTQAAAQFLVERDIPSEIRDMIPTVLDTPLGRMLKPMLEMATRGLEASAKTSQLSTSPRKKVSNTTETPTVSDSSTSLDVATGLNSEKSHLSVEEHEEVMLVRAMLQSNELLSSGTREGFNTTMGALILLRMVITNILRNPTQLKYRTLSTQDKEYKSKIAPLEEFGAADILRLCGFRLLQHPTLNQAVWFLSDADGSEDVLAIMVTHITELIELVESEYQSEFCAVEGDPNIGTFHKEKYPVPPLTSNASDPGDRAMEVIMHDAVKPISSLEDLMNWSPTSPGAITPAAPCRRRVQASVEDGPRLLICHDMKGGYLPTDYEHFAVCNRLMKGASALVPSVVNCSYTVSYWHHVDYFVYFSHNFVTVPPKEWISYAHREGVPALGTFITEGESLTLRKILHDAQSSASTIRKLVDLCDAHNFDGYLMNIETNLDETLAKRLITFVAMLKKSLNKSRPPNSGERFVFWYDAVTVEGIVSYQNGLTSKNKPFFDVCNGLFTNYGWRPYNLPLSTAIAGQRNRDVFVGVDIFGRGVYGGGGYDSHKAADCASGAKLSIAIFAPGWTSECVGNGCRENFHRNDAHMWSKMQDIWTTKYLELDTLPVWTCFLDEVGTQFFVNGAPVLGCVSNQNSLGSGVKCSNDDTDLFFPEWCQISQTHIKPCYKLVRGGAEGDPWCVLPFEVVGKDGCHTNKDGQTVPLDWSTKQVWMGNRSMSFAAPPNATVPLMRWKVRLEVGAADGEKTSDALAFLDIAWLCNAVDAQAHSVRCVCVEGVNGSSTTRVVFDEQLASPERIIVVATVGNWQIVRYVIPDNVTWTHVTCLSILNPSENESLVCTVGGVALTEPTYDNSTSVLLLGDAQILPSTSYTVDKTSDPTTCVVTLDVPNELRKKSNKVILFAKIGFPGGKLLSAYLGTHEISKQILLPLNIPSDAFVYEMFFYGSASGN</sequence>
<evidence type="ECO:0000256" key="10">
    <source>
        <dbReference type="SAM" id="MobiDB-lite"/>
    </source>
</evidence>
<dbReference type="InterPro" id="IPR042266">
    <property type="entry name" value="PPPDE_sf"/>
</dbReference>
<dbReference type="EMBL" id="CZPT02001311">
    <property type="protein sequence ID" value="SCU69838.1"/>
    <property type="molecule type" value="Genomic_DNA"/>
</dbReference>
<dbReference type="RefSeq" id="XP_067080739.1">
    <property type="nucleotide sequence ID" value="XM_067224638.1"/>
</dbReference>
<evidence type="ECO:0000256" key="8">
    <source>
        <dbReference type="ARBA" id="ARBA00023295"/>
    </source>
</evidence>
<feature type="region of interest" description="Disordered" evidence="10">
    <location>
        <begin position="153"/>
        <end position="188"/>
    </location>
</feature>
<dbReference type="PANTHER" id="PTHR13246:SF1">
    <property type="entry name" value="CYTOSOLIC ENDO-BETA-N-ACETYLGLUCOSAMINIDASE"/>
    <property type="match status" value="1"/>
</dbReference>
<dbReference type="GO" id="GO:0008233">
    <property type="term" value="F:peptidase activity"/>
    <property type="evidence" value="ECO:0007669"/>
    <property type="project" value="UniProtKB-KW"/>
</dbReference>
<proteinExistence type="inferred from homology"/>
<evidence type="ECO:0000256" key="4">
    <source>
        <dbReference type="ARBA" id="ARBA00012566"/>
    </source>
</evidence>
<dbReference type="InterPro" id="IPR032979">
    <property type="entry name" value="ENGase"/>
</dbReference>
<dbReference type="PANTHER" id="PTHR13246">
    <property type="entry name" value="ENDO BETA N-ACETYLGLUCOSAMINIDASE"/>
    <property type="match status" value="1"/>
</dbReference>
<comment type="catalytic activity">
    <reaction evidence="9">
        <text>an N(4)-(oligosaccharide-(1-&gt;3)-[oligosaccharide-(1-&gt;6)]-beta-D-Man-(1-&gt;4)-beta-D-GlcNAc-(1-&gt;4)-alpha-D-GlcNAc)-L-asparaginyl-[protein] + H2O = an oligosaccharide-(1-&gt;3)-[oligosaccharide-(1-&gt;6)]-beta-D-Man-(1-&gt;4)-D-GlcNAc + N(4)-(N-acetyl-beta-D-glucosaminyl)-L-asparaginyl-[protein]</text>
        <dbReference type="Rhea" id="RHEA:73067"/>
        <dbReference type="Rhea" id="RHEA-COMP:12603"/>
        <dbReference type="Rhea" id="RHEA-COMP:18176"/>
        <dbReference type="ChEBI" id="CHEBI:15377"/>
        <dbReference type="ChEBI" id="CHEBI:132248"/>
        <dbReference type="ChEBI" id="CHEBI:192714"/>
        <dbReference type="ChEBI" id="CHEBI:192715"/>
        <dbReference type="EC" id="3.2.1.96"/>
    </reaction>
</comment>
<feature type="compositionally biased region" description="Polar residues" evidence="10">
    <location>
        <begin position="157"/>
        <end position="188"/>
    </location>
</feature>
<evidence type="ECO:0000313" key="13">
    <source>
        <dbReference type="Proteomes" id="UP000195570"/>
    </source>
</evidence>
<keyword evidence="5" id="KW-0963">Cytoplasm</keyword>
<comment type="caution">
    <text evidence="12">The sequence shown here is derived from an EMBL/GenBank/DDBJ whole genome shotgun (WGS) entry which is preliminary data.</text>
</comment>
<evidence type="ECO:0000259" key="11">
    <source>
        <dbReference type="PROSITE" id="PS51858"/>
    </source>
</evidence>
<dbReference type="CDD" id="cd06547">
    <property type="entry name" value="GH85_ENGase"/>
    <property type="match status" value="1"/>
</dbReference>
<dbReference type="InterPro" id="IPR005201">
    <property type="entry name" value="TIM_ENGase"/>
</dbReference>
<dbReference type="AlphaFoldDB" id="A0A1G4ICT4"/>
<evidence type="ECO:0000256" key="3">
    <source>
        <dbReference type="ARBA" id="ARBA00008140"/>
    </source>
</evidence>
<dbReference type="GO" id="GO:0033925">
    <property type="term" value="F:mannosyl-glycoprotein endo-beta-N-acetylglucosaminidase activity"/>
    <property type="evidence" value="ECO:0007669"/>
    <property type="project" value="UniProtKB-EC"/>
</dbReference>
<dbReference type="Pfam" id="PF09409">
    <property type="entry name" value="PUB"/>
    <property type="match status" value="1"/>
</dbReference>
<evidence type="ECO:0000256" key="2">
    <source>
        <dbReference type="ARBA" id="ARBA00007849"/>
    </source>
</evidence>
<keyword evidence="8 12" id="KW-0326">Glycosidase</keyword>
<evidence type="ECO:0000256" key="9">
    <source>
        <dbReference type="ARBA" id="ARBA00034414"/>
    </source>
</evidence>
<evidence type="ECO:0000256" key="5">
    <source>
        <dbReference type="ARBA" id="ARBA00022490"/>
    </source>
</evidence>
<evidence type="ECO:0000256" key="1">
    <source>
        <dbReference type="ARBA" id="ARBA00004514"/>
    </source>
</evidence>
<keyword evidence="6" id="KW-0645">Protease</keyword>
<dbReference type="Gene3D" id="3.90.1720.30">
    <property type="entry name" value="PPPDE domains"/>
    <property type="match status" value="1"/>
</dbReference>
<organism evidence="12 13">
    <name type="scientific">Trypanosoma equiperdum</name>
    <dbReference type="NCBI Taxonomy" id="5694"/>
    <lineage>
        <taxon>Eukaryota</taxon>
        <taxon>Discoba</taxon>
        <taxon>Euglenozoa</taxon>
        <taxon>Kinetoplastea</taxon>
        <taxon>Metakinetoplastina</taxon>
        <taxon>Trypanosomatida</taxon>
        <taxon>Trypanosomatidae</taxon>
        <taxon>Trypanosoma</taxon>
    </lineage>
</organism>
<evidence type="ECO:0000313" key="12">
    <source>
        <dbReference type="EMBL" id="SCU69838.1"/>
    </source>
</evidence>
<evidence type="ECO:0000256" key="6">
    <source>
        <dbReference type="ARBA" id="ARBA00022670"/>
    </source>
</evidence>
<accession>A0A1G4ICT4</accession>